<keyword evidence="2" id="KW-1185">Reference proteome</keyword>
<proteinExistence type="predicted"/>
<accession>A0ACC1LRG4</accession>
<name>A0ACC1LRG4_9FUNG</name>
<evidence type="ECO:0000313" key="2">
    <source>
        <dbReference type="Proteomes" id="UP001140096"/>
    </source>
</evidence>
<organism evidence="1 2">
    <name type="scientific">Coemansia furcata</name>
    <dbReference type="NCBI Taxonomy" id="417177"/>
    <lineage>
        <taxon>Eukaryota</taxon>
        <taxon>Fungi</taxon>
        <taxon>Fungi incertae sedis</taxon>
        <taxon>Zoopagomycota</taxon>
        <taxon>Kickxellomycotina</taxon>
        <taxon>Kickxellomycetes</taxon>
        <taxon>Kickxellales</taxon>
        <taxon>Kickxellaceae</taxon>
        <taxon>Coemansia</taxon>
    </lineage>
</organism>
<dbReference type="Proteomes" id="UP001140096">
    <property type="component" value="Unassembled WGS sequence"/>
</dbReference>
<reference evidence="1" key="1">
    <citation type="submission" date="2022-07" db="EMBL/GenBank/DDBJ databases">
        <title>Phylogenomic reconstructions and comparative analyses of Kickxellomycotina fungi.</title>
        <authorList>
            <person name="Reynolds N.K."/>
            <person name="Stajich J.E."/>
            <person name="Barry K."/>
            <person name="Grigoriev I.V."/>
            <person name="Crous P."/>
            <person name="Smith M.E."/>
        </authorList>
    </citation>
    <scope>NUCLEOTIDE SEQUENCE</scope>
    <source>
        <strain evidence="1">CBS 102833</strain>
    </source>
</reference>
<evidence type="ECO:0000313" key="1">
    <source>
        <dbReference type="EMBL" id="KAJ2813846.1"/>
    </source>
</evidence>
<protein>
    <submittedName>
        <fullName evidence="1">Uncharacterized protein</fullName>
    </submittedName>
</protein>
<sequence>MDQQDISGLFLKDFDGSGGEGTFPFPLGDQASSLFNFHTPAGLGLGPLYLNNDSLGLGMGQSQLLNSVLYDMSGIQQIDGLHHGTQIATDDMSVFLAAAAAADELSHHQPSARMAAGRIDQACRMCRRRKVKCDGLRPACTFCRTKAFECAYEPPAPAGSRKRQRRHQQQQQQNAGSESQTEMSSAASLAAAAAVAAMSDSDDESSSDSGDLEALSRRQIAMPESEDVADTQEAADAVSDDMYLLWYFSYFHAQQPILHRPTFEQAVHSGTASPVLWLAVRAIAARYGPKQGGSARRFEYGRRFASKARALLGTAQEASLAVMQAAFLVALHQFGVGDWAGGSAYWGTAARMLSQQQLHALDEAFHFPAFTSHLGLHESAISALTSRQSPAHYAAGVRRAALSSAAWVEREQQRRLRWALFDAERTHTLAGGSPPLVTLDAGWVHMPCSDALWEGGAPRRAAEHERLLLRMGRYYVDSGGSLRIDVDQPNRVASMLVRVRRRKNRMHLRAHTAVVVGQLARTRLALFRLFFPSRRPSQLHPEPPQPADAAPVVAWEERLRRARAAVAEIDAKLAQWRVYLESMFPLRDHEDGSGESPAADAAIRAERAEYANYRLLLATLLTHNRAVLLQMHACLERRAKRIQTADALPELVRPNQPPPPCMRALRRMARDAWAAAVRHACEVADLLQSHWLVAPPADASLRLFVRPDWHARAAIGAKFNADANLRRFPPDAHSGLRSPELAADAPVFFSHAAPPHPLLVANRRLLDHIIASAATPDAAAELALASSMNANIHIETNANAEPIAGTAAPPDFADDDDDDDDDAMEPFRCQLPGTPYYIFVAAKTLIMYLHHAKMSAYVLARRSSTASTADALLPSESVSIDGDHVDNARPCALPDFSAYPPHGLPDDNDDDIDFANHLAPPPELRTLADIRRMQDRLEVVMTALRLSQRYWMPHRTPSSLQTVDPDRLSQQLGKATNRQSQQSIVNKNYAIPEDDDAEPPEGMRFNSHRTASSKPHRRTMMSRQKSYRIATTDPHQSSVRELSSKLKSACRKLNPKRLAKHGHNSHQHSEEPSPLPDLPYPEVFGGGVISR</sequence>
<gene>
    <name evidence="1" type="ORF">H4S07_000360</name>
</gene>
<comment type="caution">
    <text evidence="1">The sequence shown here is derived from an EMBL/GenBank/DDBJ whole genome shotgun (WGS) entry which is preliminary data.</text>
</comment>
<dbReference type="EMBL" id="JANBUP010000017">
    <property type="protein sequence ID" value="KAJ2813846.1"/>
    <property type="molecule type" value="Genomic_DNA"/>
</dbReference>